<dbReference type="Proteomes" id="UP000004810">
    <property type="component" value="Unassembled WGS sequence"/>
</dbReference>
<protein>
    <submittedName>
        <fullName evidence="2">Uncharacterized protein</fullName>
    </submittedName>
</protein>
<feature type="compositionally biased region" description="Basic and acidic residues" evidence="1">
    <location>
        <begin position="37"/>
        <end position="53"/>
    </location>
</feature>
<evidence type="ECO:0000313" key="2">
    <source>
        <dbReference type="EMBL" id="EJW70727.1"/>
    </source>
</evidence>
<reference evidence="3" key="1">
    <citation type="submission" date="2012-08" db="EMBL/GenBank/DDBJ databases">
        <title>The Genome Sequence of Wuchereria bancrofti.</title>
        <authorList>
            <person name="Nutman T.B."/>
            <person name="Fink D.L."/>
            <person name="Russ C."/>
            <person name="Young S."/>
            <person name="Zeng Q."/>
            <person name="Koehrsen M."/>
            <person name="Alvarado L."/>
            <person name="Berlin A."/>
            <person name="Chapman S.B."/>
            <person name="Chen Z."/>
            <person name="Freedman E."/>
            <person name="Gellesch M."/>
            <person name="Goldberg J."/>
            <person name="Griggs A."/>
            <person name="Gujja S."/>
            <person name="Heilman E.R."/>
            <person name="Heiman D."/>
            <person name="Hepburn T."/>
            <person name="Howarth C."/>
            <person name="Jen D."/>
            <person name="Larson L."/>
            <person name="Lewis B."/>
            <person name="Mehta T."/>
            <person name="Park D."/>
            <person name="Pearson M."/>
            <person name="Roberts A."/>
            <person name="Saif S."/>
            <person name="Shea T."/>
            <person name="Shenoy N."/>
            <person name="Sisk P."/>
            <person name="Stolte C."/>
            <person name="Sykes S."/>
            <person name="Walk T."/>
            <person name="White J."/>
            <person name="Yandava C."/>
            <person name="Haas B."/>
            <person name="Henn M.R."/>
            <person name="Nusbaum C."/>
            <person name="Birren B."/>
        </authorList>
    </citation>
    <scope>NUCLEOTIDE SEQUENCE [LARGE SCALE GENOMIC DNA]</scope>
    <source>
        <strain evidence="3">NA</strain>
    </source>
</reference>
<organism evidence="2 3">
    <name type="scientific">Wuchereria bancrofti</name>
    <dbReference type="NCBI Taxonomy" id="6293"/>
    <lineage>
        <taxon>Eukaryota</taxon>
        <taxon>Metazoa</taxon>
        <taxon>Ecdysozoa</taxon>
        <taxon>Nematoda</taxon>
        <taxon>Chromadorea</taxon>
        <taxon>Rhabditida</taxon>
        <taxon>Spirurina</taxon>
        <taxon>Spiruromorpha</taxon>
        <taxon>Filarioidea</taxon>
        <taxon>Onchocercidae</taxon>
        <taxon>Wuchereria</taxon>
    </lineage>
</organism>
<sequence length="64" mass="7005">MNLLAVTTYDEQTKTKIAKQQISLFQLGSGGFGGSKTSEHEISCEPVPQRDPDYVTEQATDVSQ</sequence>
<gene>
    <name evidence="2" type="ORF">WUBG_18366</name>
</gene>
<comment type="caution">
    <text evidence="2">The sequence shown here is derived from an EMBL/GenBank/DDBJ whole genome shotgun (WGS) entry which is preliminary data.</text>
</comment>
<evidence type="ECO:0000256" key="1">
    <source>
        <dbReference type="SAM" id="MobiDB-lite"/>
    </source>
</evidence>
<feature type="region of interest" description="Disordered" evidence="1">
    <location>
        <begin position="33"/>
        <end position="64"/>
    </location>
</feature>
<accession>J9E1E0</accession>
<feature type="non-terminal residue" evidence="2">
    <location>
        <position position="64"/>
    </location>
</feature>
<proteinExistence type="predicted"/>
<evidence type="ECO:0000313" key="3">
    <source>
        <dbReference type="Proteomes" id="UP000004810"/>
    </source>
</evidence>
<dbReference type="Gene3D" id="3.10.129.10">
    <property type="entry name" value="Hotdog Thioesterase"/>
    <property type="match status" value="1"/>
</dbReference>
<name>J9E1E0_WUCBA</name>
<dbReference type="AlphaFoldDB" id="J9E1E0"/>
<dbReference type="EMBL" id="ADBV01020765">
    <property type="protein sequence ID" value="EJW70727.1"/>
    <property type="molecule type" value="Genomic_DNA"/>
</dbReference>